<dbReference type="EMBL" id="JBHSKT010000002">
    <property type="protein sequence ID" value="MFC5269819.1"/>
    <property type="molecule type" value="Genomic_DNA"/>
</dbReference>
<dbReference type="PIRSF" id="PIRSF028451">
    <property type="entry name" value="UCP028451"/>
    <property type="match status" value="1"/>
</dbReference>
<dbReference type="InterPro" id="IPR015996">
    <property type="entry name" value="UCP028451"/>
</dbReference>
<name>A0ABW0EAB4_9BACT</name>
<dbReference type="InterPro" id="IPR012808">
    <property type="entry name" value="CHP02453"/>
</dbReference>
<comment type="caution">
    <text evidence="1">The sequence shown here is derived from an EMBL/GenBank/DDBJ whole genome shotgun (WGS) entry which is preliminary data.</text>
</comment>
<dbReference type="RefSeq" id="WP_378016199.1">
    <property type="nucleotide sequence ID" value="NZ_JBHSKT010000002.1"/>
</dbReference>
<dbReference type="NCBIfam" id="TIGR02453">
    <property type="entry name" value="TIGR02453 family protein"/>
    <property type="match status" value="1"/>
</dbReference>
<gene>
    <name evidence="1" type="ORF">ACFPIB_04300</name>
</gene>
<evidence type="ECO:0000313" key="1">
    <source>
        <dbReference type="EMBL" id="MFC5269819.1"/>
    </source>
</evidence>
<dbReference type="Pfam" id="PF09365">
    <property type="entry name" value="DUF2461"/>
    <property type="match status" value="1"/>
</dbReference>
<organism evidence="1 2">
    <name type="scientific">Adhaeribacter terreus</name>
    <dbReference type="NCBI Taxonomy" id="529703"/>
    <lineage>
        <taxon>Bacteria</taxon>
        <taxon>Pseudomonadati</taxon>
        <taxon>Bacteroidota</taxon>
        <taxon>Cytophagia</taxon>
        <taxon>Cytophagales</taxon>
        <taxon>Hymenobacteraceae</taxon>
        <taxon>Adhaeribacter</taxon>
    </lineage>
</organism>
<keyword evidence="2" id="KW-1185">Reference proteome</keyword>
<evidence type="ECO:0000313" key="2">
    <source>
        <dbReference type="Proteomes" id="UP001596161"/>
    </source>
</evidence>
<sequence>MKKKLTQATLDFIKDLQKNNQRDWFQENKARYEAAKDDFLEFVQHLIEGASEFEPALKDQQAKDTMFRIYRDVRFSNDKRPYKDHLCAYMAEGGRKTINPGYYLHINPNNQSFLACGLWMPPAAELKAVRQEIDYNLDEFKNIIETPDFKNKFGEIQGEKLKTNPKGYDAENPAIDLLRHKSWNASYQIPDELLLSDKLYDTVLDLMKTVKPMLDFLIRPLHDLAITEKEK</sequence>
<dbReference type="PANTHER" id="PTHR36452:SF1">
    <property type="entry name" value="DUF2461 DOMAIN-CONTAINING PROTEIN"/>
    <property type="match status" value="1"/>
</dbReference>
<protein>
    <submittedName>
        <fullName evidence="1">DUF2461 domain-containing protein</fullName>
    </submittedName>
</protein>
<dbReference type="Proteomes" id="UP001596161">
    <property type="component" value="Unassembled WGS sequence"/>
</dbReference>
<reference evidence="2" key="1">
    <citation type="journal article" date="2019" name="Int. J. Syst. Evol. Microbiol.">
        <title>The Global Catalogue of Microorganisms (GCM) 10K type strain sequencing project: providing services to taxonomists for standard genome sequencing and annotation.</title>
        <authorList>
            <consortium name="The Broad Institute Genomics Platform"/>
            <consortium name="The Broad Institute Genome Sequencing Center for Infectious Disease"/>
            <person name="Wu L."/>
            <person name="Ma J."/>
        </authorList>
    </citation>
    <scope>NUCLEOTIDE SEQUENCE [LARGE SCALE GENOMIC DNA]</scope>
    <source>
        <strain evidence="2">KACC 12602</strain>
    </source>
</reference>
<proteinExistence type="predicted"/>
<accession>A0ABW0EAB4</accession>
<dbReference type="PANTHER" id="PTHR36452">
    <property type="entry name" value="CHROMOSOME 12, WHOLE GENOME SHOTGUN SEQUENCE"/>
    <property type="match status" value="1"/>
</dbReference>